<comment type="subcellular location">
    <subcellularLocation>
        <location evidence="1">Nucleus</location>
        <location evidence="1">Nucleolus</location>
    </subcellularLocation>
</comment>
<dbReference type="AlphaFoldDB" id="A0A0B1PGW7"/>
<dbReference type="OMA" id="HFINWSE"/>
<dbReference type="GO" id="GO:0005730">
    <property type="term" value="C:nucleolus"/>
    <property type="evidence" value="ECO:0007669"/>
    <property type="project" value="UniProtKB-SubCell"/>
</dbReference>
<organism evidence="7 8">
    <name type="scientific">Uncinula necator</name>
    <name type="common">Grape powdery mildew</name>
    <dbReference type="NCBI Taxonomy" id="52586"/>
    <lineage>
        <taxon>Eukaryota</taxon>
        <taxon>Fungi</taxon>
        <taxon>Dikarya</taxon>
        <taxon>Ascomycota</taxon>
        <taxon>Pezizomycotina</taxon>
        <taxon>Leotiomycetes</taxon>
        <taxon>Erysiphales</taxon>
        <taxon>Erysiphaceae</taxon>
        <taxon>Erysiphe</taxon>
    </lineage>
</organism>
<feature type="domain" description="RRM" evidence="6">
    <location>
        <begin position="29"/>
        <end position="107"/>
    </location>
</feature>
<name>A0A0B1PGW7_UNCNE</name>
<keyword evidence="3" id="KW-0539">Nucleus</keyword>
<dbReference type="InterPro" id="IPR000504">
    <property type="entry name" value="RRM_dom"/>
</dbReference>
<keyword evidence="8" id="KW-1185">Reference proteome</keyword>
<dbReference type="Gene3D" id="3.30.70.330">
    <property type="match status" value="1"/>
</dbReference>
<protein>
    <submittedName>
        <fullName evidence="7">Putative constituent of 66s pre-ribosomal particles</fullName>
    </submittedName>
</protein>
<dbReference type="HOGENOM" id="CLU_025741_3_0_1"/>
<dbReference type="PANTHER" id="PTHR46754">
    <property type="entry name" value="MKI67 FHA DOMAIN-INTERACTING NUCLEOLAR PHOSPHOPROTEIN"/>
    <property type="match status" value="1"/>
</dbReference>
<dbReference type="SMART" id="SM00360">
    <property type="entry name" value="RRM"/>
    <property type="match status" value="1"/>
</dbReference>
<dbReference type="InterPro" id="IPR035979">
    <property type="entry name" value="RBD_domain_sf"/>
</dbReference>
<feature type="region of interest" description="Disordered" evidence="5">
    <location>
        <begin position="1"/>
        <end position="24"/>
    </location>
</feature>
<proteinExistence type="predicted"/>
<dbReference type="GO" id="GO:0003723">
    <property type="term" value="F:RNA binding"/>
    <property type="evidence" value="ECO:0007669"/>
    <property type="project" value="UniProtKB-UniRule"/>
</dbReference>
<evidence type="ECO:0000256" key="3">
    <source>
        <dbReference type="ARBA" id="ARBA00023242"/>
    </source>
</evidence>
<dbReference type="OrthoDB" id="21467at2759"/>
<dbReference type="EMBL" id="JNVN01000147">
    <property type="protein sequence ID" value="KHJ36096.1"/>
    <property type="molecule type" value="Genomic_DNA"/>
</dbReference>
<dbReference type="Pfam" id="PF00076">
    <property type="entry name" value="RRM_1"/>
    <property type="match status" value="1"/>
</dbReference>
<dbReference type="PROSITE" id="PS50102">
    <property type="entry name" value="RRM"/>
    <property type="match status" value="1"/>
</dbReference>
<dbReference type="STRING" id="52586.A0A0B1PGW7"/>
<evidence type="ECO:0000256" key="4">
    <source>
        <dbReference type="PROSITE-ProRule" id="PRU00176"/>
    </source>
</evidence>
<dbReference type="CDD" id="cd12307">
    <property type="entry name" value="RRM_NIFK_like"/>
    <property type="match status" value="1"/>
</dbReference>
<reference evidence="7 8" key="1">
    <citation type="journal article" date="2014" name="BMC Genomics">
        <title>Adaptive genomic structural variation in the grape powdery mildew pathogen, Erysiphe necator.</title>
        <authorList>
            <person name="Jones L."/>
            <person name="Riaz S."/>
            <person name="Morales-Cruz A."/>
            <person name="Amrine K.C."/>
            <person name="McGuire B."/>
            <person name="Gubler W.D."/>
            <person name="Walker M.A."/>
            <person name="Cantu D."/>
        </authorList>
    </citation>
    <scope>NUCLEOTIDE SEQUENCE [LARGE SCALE GENOMIC DNA]</scope>
    <source>
        <strain evidence="8">c</strain>
    </source>
</reference>
<dbReference type="Proteomes" id="UP000030854">
    <property type="component" value="Unassembled WGS sequence"/>
</dbReference>
<evidence type="ECO:0000256" key="2">
    <source>
        <dbReference type="ARBA" id="ARBA00022884"/>
    </source>
</evidence>
<dbReference type="SUPFAM" id="SSF54928">
    <property type="entry name" value="RNA-binding domain, RBD"/>
    <property type="match status" value="1"/>
</dbReference>
<evidence type="ECO:0000313" key="8">
    <source>
        <dbReference type="Proteomes" id="UP000030854"/>
    </source>
</evidence>
<comment type="caution">
    <text evidence="7">The sequence shown here is derived from an EMBL/GenBank/DDBJ whole genome shotgun (WGS) entry which is preliminary data.</text>
</comment>
<evidence type="ECO:0000256" key="5">
    <source>
        <dbReference type="SAM" id="MobiDB-lite"/>
    </source>
</evidence>
<dbReference type="InterPro" id="IPR012677">
    <property type="entry name" value="Nucleotide-bd_a/b_plait_sf"/>
</dbReference>
<accession>A0A0B1PGW7</accession>
<sequence>MSPSSEIMPKKTSTTSKEKPSTEISEKPGVLYIGRIPHGFYEHEMKNYFTQFGKVLKLRLSRSKKTGLSKHHAWIQFESAAVAEIVAKSMDNYLMFGHLLKVKIVPEDQIPENLFKGANRRFKKVPWNKIEGRKLNKPLTREVWQRRIAKEEKRRLEKVAKMKDIGYEYEPAKLKVVDPKIKDKAMN</sequence>
<gene>
    <name evidence="7" type="ORF">EV44_g2401</name>
</gene>
<evidence type="ECO:0000256" key="1">
    <source>
        <dbReference type="ARBA" id="ARBA00004604"/>
    </source>
</evidence>
<keyword evidence="2 4" id="KW-0694">RNA-binding</keyword>
<evidence type="ECO:0000259" key="6">
    <source>
        <dbReference type="PROSITE" id="PS50102"/>
    </source>
</evidence>
<evidence type="ECO:0000313" key="7">
    <source>
        <dbReference type="EMBL" id="KHJ36096.1"/>
    </source>
</evidence>